<proteinExistence type="predicted"/>
<dbReference type="SUPFAM" id="SSF100950">
    <property type="entry name" value="NagB/RpiA/CoA transferase-like"/>
    <property type="match status" value="1"/>
</dbReference>
<reference evidence="2 3" key="1">
    <citation type="submission" date="2024-05" db="EMBL/GenBank/DDBJ databases">
        <authorList>
            <person name="Duchaud E."/>
        </authorList>
    </citation>
    <scope>NUCLEOTIDE SEQUENCE [LARGE SCALE GENOMIC DNA]</scope>
    <source>
        <strain evidence="2">Ena-SAMPLE-TAB-13-05-2024-13:56:06:370-140302</strain>
    </source>
</reference>
<dbReference type="Pfam" id="PF02589">
    <property type="entry name" value="LUD_dom"/>
    <property type="match status" value="1"/>
</dbReference>
<accession>A0ABM9P5B4</accession>
<evidence type="ECO:0000313" key="2">
    <source>
        <dbReference type="EMBL" id="CAL2093453.1"/>
    </source>
</evidence>
<dbReference type="InterPro" id="IPR003741">
    <property type="entry name" value="LUD_dom"/>
</dbReference>
<organism evidence="2 3">
    <name type="scientific">Tenacibaculum platacis</name>
    <dbReference type="NCBI Taxonomy" id="3137852"/>
    <lineage>
        <taxon>Bacteria</taxon>
        <taxon>Pseudomonadati</taxon>
        <taxon>Bacteroidota</taxon>
        <taxon>Flavobacteriia</taxon>
        <taxon>Flavobacteriales</taxon>
        <taxon>Flavobacteriaceae</taxon>
        <taxon>Tenacibaculum</taxon>
    </lineage>
</organism>
<sequence>MNFLRKLFSSYKESGKDNYIRKQPVKLSLDDSFVHHFINKGGKFLYCTKIEEVIHNLQSISKENKWDTLSCNDVDLLKLTKKIDISIDKTFKNNNPIFVSCEHLIANSGEILFSSNQIGSHKLASLSDNFIVYATTSQLVKNISEGLTGIKTNFRGNIPTNISSVKNYSITDNVADDFLNYGNSNSKNLYLLLFEDL</sequence>
<keyword evidence="3" id="KW-1185">Reference proteome</keyword>
<evidence type="ECO:0000313" key="3">
    <source>
        <dbReference type="Proteomes" id="UP001497416"/>
    </source>
</evidence>
<dbReference type="Proteomes" id="UP001497416">
    <property type="component" value="Unassembled WGS sequence"/>
</dbReference>
<comment type="caution">
    <text evidence="2">The sequence shown here is derived from an EMBL/GenBank/DDBJ whole genome shotgun (WGS) entry which is preliminary data.</text>
</comment>
<gene>
    <name evidence="2" type="ORF">T190607A01A_50207</name>
</gene>
<dbReference type="InterPro" id="IPR037171">
    <property type="entry name" value="NagB/RpiA_transferase-like"/>
</dbReference>
<name>A0ABM9P5B4_9FLAO</name>
<dbReference type="RefSeq" id="WP_348713620.1">
    <property type="nucleotide sequence ID" value="NZ_CAXIXY010000007.1"/>
</dbReference>
<feature type="domain" description="LUD" evidence="1">
    <location>
        <begin position="41"/>
        <end position="190"/>
    </location>
</feature>
<protein>
    <recommendedName>
        <fullName evidence="1">LUD domain-containing protein</fullName>
    </recommendedName>
</protein>
<dbReference type="EMBL" id="CAXIXY010000007">
    <property type="protein sequence ID" value="CAL2093453.1"/>
    <property type="molecule type" value="Genomic_DNA"/>
</dbReference>
<evidence type="ECO:0000259" key="1">
    <source>
        <dbReference type="Pfam" id="PF02589"/>
    </source>
</evidence>